<dbReference type="Proteomes" id="UP000193804">
    <property type="component" value="Unassembled WGS sequence"/>
</dbReference>
<feature type="domain" description="Glycosyltransferase subfamily 4-like N-terminal" evidence="2">
    <location>
        <begin position="54"/>
        <end position="153"/>
    </location>
</feature>
<dbReference type="Pfam" id="PF13439">
    <property type="entry name" value="Glyco_transf_4"/>
    <property type="match status" value="1"/>
</dbReference>
<evidence type="ECO:0000313" key="4">
    <source>
        <dbReference type="Proteomes" id="UP000193804"/>
    </source>
</evidence>
<dbReference type="Gene3D" id="3.40.50.2000">
    <property type="entry name" value="Glycogen Phosphorylase B"/>
    <property type="match status" value="2"/>
</dbReference>
<keyword evidence="3" id="KW-0808">Transferase</keyword>
<feature type="domain" description="Glycosyl transferase family 1" evidence="1">
    <location>
        <begin position="164"/>
        <end position="312"/>
    </location>
</feature>
<dbReference type="GO" id="GO:0016757">
    <property type="term" value="F:glycosyltransferase activity"/>
    <property type="evidence" value="ECO:0007669"/>
    <property type="project" value="InterPro"/>
</dbReference>
<keyword evidence="4" id="KW-1185">Reference proteome</keyword>
<dbReference type="STRING" id="1028.SAMN05661096_01378"/>
<dbReference type="EMBL" id="FXAW01000002">
    <property type="protein sequence ID" value="SMG23440.1"/>
    <property type="molecule type" value="Genomic_DNA"/>
</dbReference>
<dbReference type="PANTHER" id="PTHR12526:SF630">
    <property type="entry name" value="GLYCOSYLTRANSFERASE"/>
    <property type="match status" value="1"/>
</dbReference>
<dbReference type="InterPro" id="IPR001296">
    <property type="entry name" value="Glyco_trans_1"/>
</dbReference>
<dbReference type="RefSeq" id="WP_085516318.1">
    <property type="nucleotide sequence ID" value="NZ_FXAW01000002.1"/>
</dbReference>
<dbReference type="AlphaFoldDB" id="A0A1X7J7E5"/>
<name>A0A1X7J7E5_9BACT</name>
<proteinExistence type="predicted"/>
<dbReference type="InterPro" id="IPR028098">
    <property type="entry name" value="Glyco_trans_4-like_N"/>
</dbReference>
<dbReference type="OrthoDB" id="9790710at2"/>
<sequence>MQIAIILPSLAKKGPILVAKELADALFKYNVQIHVYYFDEKVEIDFPGKVEKIKIFDRLNFEKFDVVHSHGIRPDFFVYLNRKRIDGVKVSTMHNYISQDLGSVYGKFNGKLIQLLWIYILKGHDYIVCLSQLMKNYYSKFINQSKLKVIYNGRTISKTVVSDKDKLQTVQDFKQDSMLLGVVAQLIRRKGIHQIIEILEYLENVKLLIIGDGPELSNLKNLATSKGVTEKILFLGFEQEPFSYYPLIDVYVCSSFSEGFPLSMLEAGQFKIPVIASDLEIFRELFPEEIIFFQLNSAESLVKAIEETRTKREYYGEKIRMKINNEYSAKKMALDYLKVFKND</sequence>
<evidence type="ECO:0000259" key="1">
    <source>
        <dbReference type="Pfam" id="PF00534"/>
    </source>
</evidence>
<dbReference type="SUPFAM" id="SSF53756">
    <property type="entry name" value="UDP-Glycosyltransferase/glycogen phosphorylase"/>
    <property type="match status" value="1"/>
</dbReference>
<gene>
    <name evidence="3" type="ORF">SAMN05661096_01378</name>
</gene>
<reference evidence="4" key="1">
    <citation type="submission" date="2017-04" db="EMBL/GenBank/DDBJ databases">
        <authorList>
            <person name="Varghese N."/>
            <person name="Submissions S."/>
        </authorList>
    </citation>
    <scope>NUCLEOTIDE SEQUENCE [LARGE SCALE GENOMIC DNA]</scope>
    <source>
        <strain evidence="4">DSM 4125</strain>
    </source>
</reference>
<organism evidence="3 4">
    <name type="scientific">Marivirga sericea</name>
    <dbReference type="NCBI Taxonomy" id="1028"/>
    <lineage>
        <taxon>Bacteria</taxon>
        <taxon>Pseudomonadati</taxon>
        <taxon>Bacteroidota</taxon>
        <taxon>Cytophagia</taxon>
        <taxon>Cytophagales</taxon>
        <taxon>Marivirgaceae</taxon>
        <taxon>Marivirga</taxon>
    </lineage>
</organism>
<evidence type="ECO:0000259" key="2">
    <source>
        <dbReference type="Pfam" id="PF13439"/>
    </source>
</evidence>
<accession>A0A1X7J7E5</accession>
<protein>
    <submittedName>
        <fullName evidence="3">Glycosyltransferase involved in cell wall bisynthesis</fullName>
    </submittedName>
</protein>
<dbReference type="Pfam" id="PF00534">
    <property type="entry name" value="Glycos_transf_1"/>
    <property type="match status" value="1"/>
</dbReference>
<dbReference type="CDD" id="cd03801">
    <property type="entry name" value="GT4_PimA-like"/>
    <property type="match status" value="1"/>
</dbReference>
<evidence type="ECO:0000313" key="3">
    <source>
        <dbReference type="EMBL" id="SMG23440.1"/>
    </source>
</evidence>
<dbReference type="PANTHER" id="PTHR12526">
    <property type="entry name" value="GLYCOSYLTRANSFERASE"/>
    <property type="match status" value="1"/>
</dbReference>